<dbReference type="InterPro" id="IPR008384">
    <property type="entry name" value="ARPC4"/>
</dbReference>
<evidence type="ECO:0000256" key="2">
    <source>
        <dbReference type="ARBA" id="ARBA00005919"/>
    </source>
</evidence>
<reference evidence="7 8" key="1">
    <citation type="journal article" date="2018" name="PLoS ONE">
        <title>The draft genome of Kipferlia bialata reveals reductive genome evolution in fornicate parasites.</title>
        <authorList>
            <person name="Tanifuji G."/>
            <person name="Takabayashi S."/>
            <person name="Kume K."/>
            <person name="Takagi M."/>
            <person name="Nakayama T."/>
            <person name="Kamikawa R."/>
            <person name="Inagaki Y."/>
            <person name="Hashimoto T."/>
        </authorList>
    </citation>
    <scope>NUCLEOTIDE SEQUENCE [LARGE SCALE GENOMIC DNA]</scope>
    <source>
        <strain evidence="7">NY0173</strain>
    </source>
</reference>
<evidence type="ECO:0000313" key="8">
    <source>
        <dbReference type="Proteomes" id="UP000265618"/>
    </source>
</evidence>
<name>A0A9K3CYS7_9EUKA</name>
<evidence type="ECO:0000256" key="6">
    <source>
        <dbReference type="SAM" id="Phobius"/>
    </source>
</evidence>
<dbReference type="GO" id="GO:0005885">
    <property type="term" value="C:Arp2/3 protein complex"/>
    <property type="evidence" value="ECO:0007669"/>
    <property type="project" value="InterPro"/>
</dbReference>
<comment type="similarity">
    <text evidence="2">Belongs to the ARPC4 family.</text>
</comment>
<proteinExistence type="inferred from homology"/>
<feature type="non-terminal residue" evidence="7">
    <location>
        <position position="1"/>
    </location>
</feature>
<dbReference type="Gene3D" id="3.30.1460.20">
    <property type="match status" value="1"/>
</dbReference>
<keyword evidence="5" id="KW-0206">Cytoskeleton</keyword>
<dbReference type="GO" id="GO:0034314">
    <property type="term" value="P:Arp2/3 complex-mediated actin nucleation"/>
    <property type="evidence" value="ECO:0007669"/>
    <property type="project" value="InterPro"/>
</dbReference>
<evidence type="ECO:0000313" key="7">
    <source>
        <dbReference type="EMBL" id="GIQ85854.1"/>
    </source>
</evidence>
<organism evidence="7 8">
    <name type="scientific">Kipferlia bialata</name>
    <dbReference type="NCBI Taxonomy" id="797122"/>
    <lineage>
        <taxon>Eukaryota</taxon>
        <taxon>Metamonada</taxon>
        <taxon>Carpediemonas-like organisms</taxon>
        <taxon>Kipferlia</taxon>
    </lineage>
</organism>
<keyword evidence="6" id="KW-0812">Transmembrane</keyword>
<protein>
    <submittedName>
        <fullName evidence="7">Actin-related protein 2/3 complex subunit 4</fullName>
    </submittedName>
</protein>
<dbReference type="PANTHER" id="PTHR22629:SF0">
    <property type="entry name" value="ACTIN-RELATED PROTEIN 2_3 COMPLEX SUBUNIT 4"/>
    <property type="match status" value="1"/>
</dbReference>
<keyword evidence="4" id="KW-0009">Actin-binding</keyword>
<dbReference type="OrthoDB" id="336240at2759"/>
<dbReference type="InterPro" id="IPR034666">
    <property type="entry name" value="ARPC2/4"/>
</dbReference>
<dbReference type="SUPFAM" id="SSF69645">
    <property type="entry name" value="Arp2/3 complex subunits"/>
    <property type="match status" value="1"/>
</dbReference>
<feature type="transmembrane region" description="Helical" evidence="6">
    <location>
        <begin position="68"/>
        <end position="92"/>
    </location>
</feature>
<sequence length="215" mass="23143">MSYNGNPGPVVHQVVLPPVIVSENALPNQIVSADGLYPTPGASVPEDSESQEEKRICAETHDGKISKLTLIAAIVLALVCGVAGGVLGSYLFSGSSSSPSLLVDTVTVGTEEDFSLVELPSSESTLMQPVVVSRSASEKVLIEGSINSVRISLLIKKMDSVDTMLATRFSQFLIHRADQLRILRREPMPGYDLSFLVTSDLVDRLGRTRIINFIM</sequence>
<dbReference type="Proteomes" id="UP000265618">
    <property type="component" value="Unassembled WGS sequence"/>
</dbReference>
<dbReference type="GO" id="GO:0030041">
    <property type="term" value="P:actin filament polymerization"/>
    <property type="evidence" value="ECO:0007669"/>
    <property type="project" value="InterPro"/>
</dbReference>
<evidence type="ECO:0000256" key="5">
    <source>
        <dbReference type="ARBA" id="ARBA00023212"/>
    </source>
</evidence>
<evidence type="ECO:0000256" key="1">
    <source>
        <dbReference type="ARBA" id="ARBA00004245"/>
    </source>
</evidence>
<dbReference type="PANTHER" id="PTHR22629">
    <property type="entry name" value="ARP2/3 COMPLEX 20 KD SUBUNIT"/>
    <property type="match status" value="1"/>
</dbReference>
<comment type="subcellular location">
    <subcellularLocation>
        <location evidence="1">Cytoplasm</location>
        <location evidence="1">Cytoskeleton</location>
    </subcellularLocation>
</comment>
<keyword evidence="8" id="KW-1185">Reference proteome</keyword>
<keyword evidence="6" id="KW-0472">Membrane</keyword>
<dbReference type="EMBL" id="BDIP01002172">
    <property type="protein sequence ID" value="GIQ85854.1"/>
    <property type="molecule type" value="Genomic_DNA"/>
</dbReference>
<evidence type="ECO:0000256" key="3">
    <source>
        <dbReference type="ARBA" id="ARBA00022490"/>
    </source>
</evidence>
<evidence type="ECO:0000256" key="4">
    <source>
        <dbReference type="ARBA" id="ARBA00023203"/>
    </source>
</evidence>
<comment type="caution">
    <text evidence="7">The sequence shown here is derived from an EMBL/GenBank/DDBJ whole genome shotgun (WGS) entry which is preliminary data.</text>
</comment>
<keyword evidence="6" id="KW-1133">Transmembrane helix</keyword>
<gene>
    <name evidence="7" type="ORF">KIPB_007593</name>
</gene>
<accession>A0A9K3CYS7</accession>
<dbReference type="AlphaFoldDB" id="A0A9K3CYS7"/>
<dbReference type="Pfam" id="PF05856">
    <property type="entry name" value="ARPC4"/>
    <property type="match status" value="1"/>
</dbReference>
<keyword evidence="3" id="KW-0963">Cytoplasm</keyword>
<dbReference type="GO" id="GO:0051015">
    <property type="term" value="F:actin filament binding"/>
    <property type="evidence" value="ECO:0007669"/>
    <property type="project" value="TreeGrafter"/>
</dbReference>